<dbReference type="AlphaFoldDB" id="M1WPN1"/>
<dbReference type="Pfam" id="PF07819">
    <property type="entry name" value="PGAP1"/>
    <property type="match status" value="1"/>
</dbReference>
<name>M1WPN1_PSEP2</name>
<keyword evidence="1" id="KW-0812">Transmembrane</keyword>
<dbReference type="PANTHER" id="PTHR37946:SF1">
    <property type="entry name" value="SLL1969 PROTEIN"/>
    <property type="match status" value="1"/>
</dbReference>
<evidence type="ECO:0000259" key="2">
    <source>
        <dbReference type="Pfam" id="PF07819"/>
    </source>
</evidence>
<dbReference type="HOGENOM" id="CLU_065371_0_1_7"/>
<reference evidence="4" key="2">
    <citation type="journal article" date="2013" name="Stand. Genomic Sci.">
        <title>Complete genome sequence of Desulfocapsa sulfexigens, a marine deltaproteobacterium specialized in disproportionating inorganic sulfur compounds.</title>
        <authorList>
            <person name="Finster K.W."/>
            <person name="Kjeldsen K.U."/>
            <person name="Kube M."/>
            <person name="Reinhardt R."/>
            <person name="Mussmann M."/>
            <person name="Amann R."/>
            <person name="Schreiber L."/>
        </authorList>
    </citation>
    <scope>NUCLEOTIDE SEQUENCE [LARGE SCALE GENOMIC DNA]</scope>
    <source>
        <strain evidence="4">DSM 10523 / SB164P1</strain>
    </source>
</reference>
<dbReference type="SUPFAM" id="SSF53474">
    <property type="entry name" value="alpha/beta-Hydrolases"/>
    <property type="match status" value="1"/>
</dbReference>
<feature type="transmembrane region" description="Helical" evidence="1">
    <location>
        <begin position="42"/>
        <end position="63"/>
    </location>
</feature>
<evidence type="ECO:0000256" key="1">
    <source>
        <dbReference type="SAM" id="Phobius"/>
    </source>
</evidence>
<keyword evidence="1" id="KW-1133">Transmembrane helix</keyword>
<dbReference type="eggNOG" id="COG1075">
    <property type="taxonomic scope" value="Bacteria"/>
</dbReference>
<dbReference type="InterPro" id="IPR029058">
    <property type="entry name" value="AB_hydrolase_fold"/>
</dbReference>
<dbReference type="Proteomes" id="UP000011724">
    <property type="component" value="Chromosome"/>
</dbReference>
<dbReference type="Gene3D" id="3.40.50.1820">
    <property type="entry name" value="alpha/beta hydrolase"/>
    <property type="match status" value="1"/>
</dbReference>
<dbReference type="STRING" id="1322246.BN4_11232"/>
<dbReference type="PANTHER" id="PTHR37946">
    <property type="entry name" value="SLL1969 PROTEIN"/>
    <property type="match status" value="1"/>
</dbReference>
<dbReference type="BioCyc" id="DPIE1322246:BN4_RS06165-MONOMER"/>
<dbReference type="InterPro" id="IPR012908">
    <property type="entry name" value="PGAP1-ab_dom-like"/>
</dbReference>
<sequence>MILLFIFPLLFSLGTTLLFHYEACNSRLDIPPPHGLFPFMRSVAYSLSGLVFFLVSAPLHFVARRKVRGAGDMPPVVLIHGAQQHTGVWWPLRWWLKASGFTRVYCHAYTAGRRSMEQLGHVVNEALDEISDIYPNERPLLVGHSLGGLIIRLWLHSTDQPEISVLGGVTLGCPHRGSKTSKLFGKMKNGLDETMAYGSAFFVRFEAEERPATLPCMALYSRTDNIIHPEDAMIPPEKSGWKVRVTPPVSHMWLLCHPAICKMVVLTLRECLLANERKDASDNDVKKDS</sequence>
<feature type="domain" description="GPI inositol-deacylase PGAP1-like alpha/beta" evidence="2">
    <location>
        <begin position="114"/>
        <end position="179"/>
    </location>
</feature>
<keyword evidence="1" id="KW-0472">Membrane</keyword>
<dbReference type="RefSeq" id="WP_015414517.1">
    <property type="nucleotide sequence ID" value="NC_020409.1"/>
</dbReference>
<dbReference type="KEGG" id="dpi:BN4_11232"/>
<proteinExistence type="predicted"/>
<protein>
    <recommendedName>
        <fullName evidence="2">GPI inositol-deacylase PGAP1-like alpha/beta domain-containing protein</fullName>
    </recommendedName>
</protein>
<accession>M1WPN1</accession>
<keyword evidence="4" id="KW-1185">Reference proteome</keyword>
<gene>
    <name evidence="3" type="ordered locus">BN4_11232</name>
</gene>
<dbReference type="EMBL" id="FO203427">
    <property type="protein sequence ID" value="CCH48469.1"/>
    <property type="molecule type" value="Genomic_DNA"/>
</dbReference>
<evidence type="ECO:0000313" key="3">
    <source>
        <dbReference type="EMBL" id="CCH48469.1"/>
    </source>
</evidence>
<reference evidence="3 4" key="1">
    <citation type="journal article" date="2013" name="PLoS ONE">
        <title>The first genomic and proteomic characterization of a deep-sea sulfate reducer: insights into the piezophilic lifestyle of Desulfovibrio piezophilus.</title>
        <authorList>
            <person name="Pradel N."/>
            <person name="Ji B."/>
            <person name="Gimenez G."/>
            <person name="Talla E."/>
            <person name="Lenoble P."/>
            <person name="Garel M."/>
            <person name="Tamburini C."/>
            <person name="Fourquet P."/>
            <person name="Lebrun R."/>
            <person name="Bertin P."/>
            <person name="Denis Y."/>
            <person name="Pophillat M."/>
            <person name="Barbe V."/>
            <person name="Ollivier B."/>
            <person name="Dolla A."/>
        </authorList>
    </citation>
    <scope>NUCLEOTIDE SEQUENCE [LARGE SCALE GENOMIC DNA]</scope>
    <source>
        <strain evidence="4">DSM 10523 / SB164P1</strain>
    </source>
</reference>
<organism evidence="3 4">
    <name type="scientific">Pseudodesulfovibrio piezophilus (strain DSM 21447 / JCM 15486 / C1TLV30)</name>
    <name type="common">Desulfovibrio piezophilus</name>
    <dbReference type="NCBI Taxonomy" id="1322246"/>
    <lineage>
        <taxon>Bacteria</taxon>
        <taxon>Pseudomonadati</taxon>
        <taxon>Thermodesulfobacteriota</taxon>
        <taxon>Desulfovibrionia</taxon>
        <taxon>Desulfovibrionales</taxon>
        <taxon>Desulfovibrionaceae</taxon>
    </lineage>
</organism>
<dbReference type="PATRIC" id="fig|879567.3.peg.1275"/>
<dbReference type="OrthoDB" id="275181at2"/>
<evidence type="ECO:0000313" key="4">
    <source>
        <dbReference type="Proteomes" id="UP000011724"/>
    </source>
</evidence>